<dbReference type="GO" id="GO:0003677">
    <property type="term" value="F:DNA binding"/>
    <property type="evidence" value="ECO:0007669"/>
    <property type="project" value="UniProtKB-KW"/>
</dbReference>
<dbReference type="SUPFAM" id="SSF56672">
    <property type="entry name" value="DNA/RNA polymerases"/>
    <property type="match status" value="1"/>
</dbReference>
<dbReference type="Gene3D" id="2.40.70.10">
    <property type="entry name" value="Acid Proteases"/>
    <property type="match status" value="1"/>
</dbReference>
<keyword evidence="2" id="KW-0507">mRNA processing</keyword>
<feature type="compositionally biased region" description="Low complexity" evidence="18">
    <location>
        <begin position="350"/>
        <end position="400"/>
    </location>
</feature>
<name>A0A8H7C6X5_AGABI</name>
<dbReference type="InterPro" id="IPR000477">
    <property type="entry name" value="RT_dom"/>
</dbReference>
<keyword evidence="7" id="KW-0479">Metal-binding</keyword>
<dbReference type="InterPro" id="IPR036875">
    <property type="entry name" value="Znf_CCHC_sf"/>
</dbReference>
<dbReference type="PANTHER" id="PTHR37984">
    <property type="entry name" value="PROTEIN CBG26694"/>
    <property type="match status" value="1"/>
</dbReference>
<evidence type="ECO:0000313" key="23">
    <source>
        <dbReference type="Proteomes" id="UP000629468"/>
    </source>
</evidence>
<dbReference type="FunFam" id="3.30.70.270:FF:000020">
    <property type="entry name" value="Transposon Tf2-6 polyprotein-like Protein"/>
    <property type="match status" value="1"/>
</dbReference>
<dbReference type="PROSITE" id="PS50878">
    <property type="entry name" value="RT_POL"/>
    <property type="match status" value="1"/>
</dbReference>
<evidence type="ECO:0000256" key="7">
    <source>
        <dbReference type="ARBA" id="ARBA00022723"/>
    </source>
</evidence>
<dbReference type="GO" id="GO:0006338">
    <property type="term" value="P:chromatin remodeling"/>
    <property type="evidence" value="ECO:0007669"/>
    <property type="project" value="UniProtKB-ARBA"/>
</dbReference>
<dbReference type="InterPro" id="IPR043502">
    <property type="entry name" value="DNA/RNA_pol_sf"/>
</dbReference>
<dbReference type="CDD" id="cd09274">
    <property type="entry name" value="RNase_HI_RT_Ty3"/>
    <property type="match status" value="1"/>
</dbReference>
<reference evidence="22 23" key="1">
    <citation type="journal article" name="Sci. Rep.">
        <title>Telomere-to-telomere assembled and centromere annotated genomes of the two main subspecies of the button mushroom Agaricus bisporus reveal especially polymorphic chromosome ends.</title>
        <authorList>
            <person name="Sonnenberg A.S.M."/>
            <person name="Sedaghat-Telgerd N."/>
            <person name="Lavrijssen B."/>
            <person name="Ohm R.A."/>
            <person name="Hendrickx P.M."/>
            <person name="Scholtmeijer K."/>
            <person name="Baars J.J.P."/>
            <person name="van Peer A."/>
        </authorList>
    </citation>
    <scope>NUCLEOTIDE SEQUENCE [LARGE SCALE GENOMIC DNA]</scope>
    <source>
        <strain evidence="22 23">H119_p4</strain>
    </source>
</reference>
<feature type="compositionally biased region" description="Gly residues" evidence="18">
    <location>
        <begin position="82"/>
        <end position="96"/>
    </location>
</feature>
<organism evidence="22 23">
    <name type="scientific">Agaricus bisporus var. burnettii</name>
    <dbReference type="NCBI Taxonomy" id="192524"/>
    <lineage>
        <taxon>Eukaryota</taxon>
        <taxon>Fungi</taxon>
        <taxon>Dikarya</taxon>
        <taxon>Basidiomycota</taxon>
        <taxon>Agaricomycotina</taxon>
        <taxon>Agaricomycetes</taxon>
        <taxon>Agaricomycetidae</taxon>
        <taxon>Agaricales</taxon>
        <taxon>Agaricineae</taxon>
        <taxon>Agaricaceae</taxon>
        <taxon>Agaricus</taxon>
    </lineage>
</organism>
<dbReference type="GO" id="GO:0005634">
    <property type="term" value="C:nucleus"/>
    <property type="evidence" value="ECO:0007669"/>
    <property type="project" value="UniProtKB-ARBA"/>
</dbReference>
<evidence type="ECO:0000256" key="12">
    <source>
        <dbReference type="ARBA" id="ARBA00022884"/>
    </source>
</evidence>
<evidence type="ECO:0000256" key="13">
    <source>
        <dbReference type="ARBA" id="ARBA00022908"/>
    </source>
</evidence>
<dbReference type="SUPFAM" id="SSF57756">
    <property type="entry name" value="Retrovirus zinc finger-like domains"/>
    <property type="match status" value="1"/>
</dbReference>
<dbReference type="SUPFAM" id="SSF53098">
    <property type="entry name" value="Ribonuclease H-like"/>
    <property type="match status" value="1"/>
</dbReference>
<evidence type="ECO:0000256" key="5">
    <source>
        <dbReference type="ARBA" id="ARBA00022695"/>
    </source>
</evidence>
<keyword evidence="10" id="KW-0378">Hydrolase</keyword>
<keyword evidence="6" id="KW-0540">Nuclease</keyword>
<dbReference type="GO" id="GO:0004190">
    <property type="term" value="F:aspartic-type endopeptidase activity"/>
    <property type="evidence" value="ECO:0007669"/>
    <property type="project" value="UniProtKB-KW"/>
</dbReference>
<evidence type="ECO:0000313" key="22">
    <source>
        <dbReference type="EMBL" id="KAF7762634.1"/>
    </source>
</evidence>
<dbReference type="Gene3D" id="3.10.10.10">
    <property type="entry name" value="HIV Type 1 Reverse Transcriptase, subunit A, domain 1"/>
    <property type="match status" value="1"/>
</dbReference>
<feature type="domain" description="Chromo" evidence="19">
    <location>
        <begin position="1613"/>
        <end position="1677"/>
    </location>
</feature>
<dbReference type="Gene3D" id="1.10.340.70">
    <property type="match status" value="1"/>
</dbReference>
<dbReference type="GO" id="GO:0006310">
    <property type="term" value="P:DNA recombination"/>
    <property type="evidence" value="ECO:0007669"/>
    <property type="project" value="UniProtKB-KW"/>
</dbReference>
<evidence type="ECO:0000256" key="17">
    <source>
        <dbReference type="ARBA" id="ARBA00023172"/>
    </source>
</evidence>
<evidence type="ECO:0000256" key="2">
    <source>
        <dbReference type="ARBA" id="ARBA00022664"/>
    </source>
</evidence>
<evidence type="ECO:0000256" key="6">
    <source>
        <dbReference type="ARBA" id="ARBA00022722"/>
    </source>
</evidence>
<feature type="domain" description="Reverse transcriptase" evidence="20">
    <location>
        <begin position="748"/>
        <end position="927"/>
    </location>
</feature>
<dbReference type="Gene3D" id="3.30.420.10">
    <property type="entry name" value="Ribonuclease H-like superfamily/Ribonuclease H"/>
    <property type="match status" value="1"/>
</dbReference>
<keyword evidence="15" id="KW-0239">DNA-directed DNA polymerase</keyword>
<comment type="caution">
    <text evidence="22">The sequence shown here is derived from an EMBL/GenBank/DDBJ whole genome shotgun (WGS) entry which is preliminary data.</text>
</comment>
<keyword evidence="11" id="KW-0460">Magnesium</keyword>
<dbReference type="InterPro" id="IPR016197">
    <property type="entry name" value="Chromo-like_dom_sf"/>
</dbReference>
<keyword evidence="3" id="KW-0645">Protease</keyword>
<dbReference type="InterPro" id="IPR041373">
    <property type="entry name" value="RT_RNaseH"/>
</dbReference>
<dbReference type="GO" id="GO:0006508">
    <property type="term" value="P:proteolysis"/>
    <property type="evidence" value="ECO:0007669"/>
    <property type="project" value="UniProtKB-KW"/>
</dbReference>
<dbReference type="InterPro" id="IPR036397">
    <property type="entry name" value="RNaseH_sf"/>
</dbReference>
<dbReference type="FunFam" id="3.30.420.10:FF:000032">
    <property type="entry name" value="Retrovirus-related Pol polyprotein from transposon 297-like Protein"/>
    <property type="match status" value="1"/>
</dbReference>
<evidence type="ECO:0000259" key="19">
    <source>
        <dbReference type="PROSITE" id="PS50013"/>
    </source>
</evidence>
<dbReference type="EMBL" id="JABXXO010000012">
    <property type="protein sequence ID" value="KAF7762634.1"/>
    <property type="molecule type" value="Genomic_DNA"/>
</dbReference>
<dbReference type="GO" id="GO:0006397">
    <property type="term" value="P:mRNA processing"/>
    <property type="evidence" value="ECO:0007669"/>
    <property type="project" value="UniProtKB-KW"/>
</dbReference>
<dbReference type="Pfam" id="PF17917">
    <property type="entry name" value="RT_RNaseH"/>
    <property type="match status" value="1"/>
</dbReference>
<dbReference type="GO" id="GO:0003964">
    <property type="term" value="F:RNA-directed DNA polymerase activity"/>
    <property type="evidence" value="ECO:0007669"/>
    <property type="project" value="UniProtKB-KW"/>
</dbReference>
<dbReference type="GO" id="GO:0015074">
    <property type="term" value="P:DNA integration"/>
    <property type="evidence" value="ECO:0007669"/>
    <property type="project" value="UniProtKB-KW"/>
</dbReference>
<evidence type="ECO:0000256" key="10">
    <source>
        <dbReference type="ARBA" id="ARBA00022801"/>
    </source>
</evidence>
<feature type="domain" description="Integrase catalytic" evidence="21">
    <location>
        <begin position="1311"/>
        <end position="1470"/>
    </location>
</feature>
<dbReference type="SUPFAM" id="SSF50630">
    <property type="entry name" value="Acid proteases"/>
    <property type="match status" value="1"/>
</dbReference>
<sequence length="1680" mass="187544">MSHTRSVSRFTGISPETIPLPPSRKLKRPKDQLSATPDPGSISPMSTQPSGSRGHNVPGGFAGDDSSRFEEIAEEPELEYSDGGGDGGGDGGNDGNGGDDGDDGGDPRGDGEEGDDESVATDNTQTRLRDALRGLNPQDRVLYDLLASIAGGLATHNCHSAQPPPVKTPKVAIKEPGTFNGKDPLKLNEFIFQCRIYFDANPHQFPTNHTKVSFALSYLTGNAQTWFQTLLEDTPDWNVIPAEAAEEIEHLRMATTEHVNKYNVSFARLAGRLHWPDSVLIYRYYHGLPDRIQDTLSALPNGKPSTMREMREQVMHIDNRYWERQRERNRATKQSGSKETSSQEKGKGKGSNSNANNQQSSSGSNNSKPGKTPNSNSNSNSNSKSNSNSNAQSPSSSSNPLANVLGENGKLNLEERQRRKDKNLCMFCGGTGHTADNCSKKTAGKSDSASNKPKGQRGPLDSAQVGDRVDNLCAPESIRLNASALSDPNSLRIPLSPDFPSLSEFSALLDSGSTHCFIQGSLVRKHGIPTFPVPPVKLHLFDGTSNSFISEIVPVLFPTGESMTLSFYVTSLDPQCSVVLGHDWLSRYNPLIDWVTGHITFRSTTIAVPPSLRALSSVDTVPRTSASASITEELLDSPSRPDIRLINAAAFARASRLPGSHRFALNLHSVVAAATAISESPVDLSAIPDEYHDFADVFSKKRADTLPPHRHYDLKIDLEDGTSPPIGPIYSLSRTELDALRDFIDENLSIRFIRPATSPHGAPVLFVKKKDGSLRLCVDFCGLNRISRKDRYPLPLISDLLDSPRKARIYTKIDLRHAYHLICIADGDEWKTAFRTRYGSFEWLVMPFGLTNAPAAFQRFMNDIFQDLLDVCATIYLDDILIYSDNPSQHCKHVREVLRRLREHSLYARADKCEFNSESVEYLGYILSPGGLTMSSDKVKTIQDWPEPRKVKDVQSFLGFANFYRRFIYGYSNIVVPLTRLTRKGTPWNFSSKAREAFKTLKKAFTTAPVLTHWIPDSQIIIETDASDYALAAILSTITSDGDIHPIAFHSHTFTAPELNYDTHDKELLAIFEAFRIWRHYLEGASLPVDVVTDHKNLEYFATTKLLTHRQACWSEYLSQFNLVIRFQPGKLGTKPDALTRRWDVYLKGEDKVYASANPHNFRPVFTQEQLISSLRATSLSTPVFRAATIMDLSQLHSNIRSSLSEDSIAAQNLASPQGRWTINSDGLLLLDGRIYVPDANDLRLRIMQYHHDHITAGHFGQNKTLEIIRRNYTWSAIRDFVKHFCKSCVTCMRSKPQRHRPYGTLKQLPIPDRPWHSISMDFIEKLPASSGYDAILVIVDRLTKQAIFIPTHDTITSAQLAQLFVIHVFSKHGVPSHVTSDRGSEFVSHFFRSLGQALDMTLHFTSGYHPEGDGQTERTNQTLEQYLRIYCNYQQDNWSELLPLAEFAFNNAPSTTTGISPFFANKGYHPSIAVYLERDLASSRAREFAIDLDDLHSTLKSEIALAQQRYQISADAHRLPAPDFKIGDRVFVKAKFFKTTRASKKLSEKYLGPYEIIAQAGSHSFTLRLPPSMRAIHLVFHVSMLEPATTNTIPNRNQPPPAPVDIKGETEYEIARVVDSKIDRRRACKLLYKVIWLGYEDTDEEFSWLPATELKHATELVGDFHAAYPAKPGPLSVLN</sequence>
<evidence type="ECO:0000259" key="21">
    <source>
        <dbReference type="PROSITE" id="PS50994"/>
    </source>
</evidence>
<dbReference type="CDD" id="cd01647">
    <property type="entry name" value="RT_LTR"/>
    <property type="match status" value="1"/>
</dbReference>
<evidence type="ECO:0000256" key="14">
    <source>
        <dbReference type="ARBA" id="ARBA00022918"/>
    </source>
</evidence>
<dbReference type="PANTHER" id="PTHR37984:SF5">
    <property type="entry name" value="PROTEIN NYNRIN-LIKE"/>
    <property type="match status" value="1"/>
</dbReference>
<evidence type="ECO:0000256" key="8">
    <source>
        <dbReference type="ARBA" id="ARBA00022750"/>
    </source>
</evidence>
<dbReference type="InterPro" id="IPR043128">
    <property type="entry name" value="Rev_trsase/Diguanyl_cyclase"/>
</dbReference>
<dbReference type="InterPro" id="IPR012337">
    <property type="entry name" value="RNaseH-like_sf"/>
</dbReference>
<feature type="compositionally biased region" description="Basic and acidic residues" evidence="18">
    <location>
        <begin position="319"/>
        <end position="330"/>
    </location>
</feature>
<evidence type="ECO:0000259" key="20">
    <source>
        <dbReference type="PROSITE" id="PS50878"/>
    </source>
</evidence>
<dbReference type="Pfam" id="PF08284">
    <property type="entry name" value="RVP_2"/>
    <property type="match status" value="1"/>
</dbReference>
<dbReference type="GO" id="GO:0008270">
    <property type="term" value="F:zinc ion binding"/>
    <property type="evidence" value="ECO:0007669"/>
    <property type="project" value="InterPro"/>
</dbReference>
<proteinExistence type="predicted"/>
<dbReference type="GO" id="GO:0003887">
    <property type="term" value="F:DNA-directed DNA polymerase activity"/>
    <property type="evidence" value="ECO:0007669"/>
    <property type="project" value="UniProtKB-KW"/>
</dbReference>
<evidence type="ECO:0000256" key="4">
    <source>
        <dbReference type="ARBA" id="ARBA00022679"/>
    </source>
</evidence>
<evidence type="ECO:0000256" key="11">
    <source>
        <dbReference type="ARBA" id="ARBA00022842"/>
    </source>
</evidence>
<dbReference type="GO" id="GO:0003723">
    <property type="term" value="F:RNA binding"/>
    <property type="evidence" value="ECO:0007669"/>
    <property type="project" value="UniProtKB-KW"/>
</dbReference>
<feature type="region of interest" description="Disordered" evidence="18">
    <location>
        <begin position="319"/>
        <end position="405"/>
    </location>
</feature>
<feature type="compositionally biased region" description="Polar residues" evidence="18">
    <location>
        <begin position="43"/>
        <end position="53"/>
    </location>
</feature>
<dbReference type="Proteomes" id="UP000629468">
    <property type="component" value="Unassembled WGS sequence"/>
</dbReference>
<gene>
    <name evidence="22" type="ORF">Agabi119p4_9227</name>
</gene>
<keyword evidence="5" id="KW-0548">Nucleotidyltransferase</keyword>
<dbReference type="InterPro" id="IPR021109">
    <property type="entry name" value="Peptidase_aspartic_dom_sf"/>
</dbReference>
<keyword evidence="16" id="KW-0238">DNA-binding</keyword>
<dbReference type="Gene3D" id="3.30.70.270">
    <property type="match status" value="2"/>
</dbReference>
<keyword evidence="9" id="KW-0255">Endonuclease</keyword>
<evidence type="ECO:0000256" key="3">
    <source>
        <dbReference type="ARBA" id="ARBA00022670"/>
    </source>
</evidence>
<evidence type="ECO:0000256" key="16">
    <source>
        <dbReference type="ARBA" id="ARBA00023125"/>
    </source>
</evidence>
<dbReference type="Pfam" id="PF17921">
    <property type="entry name" value="Integrase_H2C2"/>
    <property type="match status" value="1"/>
</dbReference>
<dbReference type="PROSITE" id="PS50013">
    <property type="entry name" value="CHROMO_2"/>
    <property type="match status" value="1"/>
</dbReference>
<dbReference type="Pfam" id="PF00665">
    <property type="entry name" value="rve"/>
    <property type="match status" value="1"/>
</dbReference>
<feature type="region of interest" description="Disordered" evidence="18">
    <location>
        <begin position="436"/>
        <end position="467"/>
    </location>
</feature>
<dbReference type="EC" id="2.7.7.49" evidence="1"/>
<dbReference type="SUPFAM" id="SSF54160">
    <property type="entry name" value="Chromo domain-like"/>
    <property type="match status" value="1"/>
</dbReference>
<keyword evidence="13" id="KW-0229">DNA integration</keyword>
<dbReference type="InterPro" id="IPR041588">
    <property type="entry name" value="Integrase_H2C2"/>
</dbReference>
<dbReference type="InterPro" id="IPR050951">
    <property type="entry name" value="Retrovirus_Pol_polyprotein"/>
</dbReference>
<evidence type="ECO:0000256" key="9">
    <source>
        <dbReference type="ARBA" id="ARBA00022759"/>
    </source>
</evidence>
<keyword evidence="4" id="KW-0808">Transferase</keyword>
<dbReference type="PROSITE" id="PS50994">
    <property type="entry name" value="INTEGRASE"/>
    <property type="match status" value="1"/>
</dbReference>
<feature type="compositionally biased region" description="Polar residues" evidence="18">
    <location>
        <begin position="1"/>
        <end position="11"/>
    </location>
</feature>
<dbReference type="Pfam" id="PF24626">
    <property type="entry name" value="SH3_Tf2-1"/>
    <property type="match status" value="1"/>
</dbReference>
<dbReference type="Pfam" id="PF00078">
    <property type="entry name" value="RVT_1"/>
    <property type="match status" value="1"/>
</dbReference>
<dbReference type="GO" id="GO:0004519">
    <property type="term" value="F:endonuclease activity"/>
    <property type="evidence" value="ECO:0007669"/>
    <property type="project" value="UniProtKB-KW"/>
</dbReference>
<dbReference type="InterPro" id="IPR001584">
    <property type="entry name" value="Integrase_cat-core"/>
</dbReference>
<keyword evidence="14" id="KW-0695">RNA-directed DNA polymerase</keyword>
<evidence type="ECO:0000256" key="1">
    <source>
        <dbReference type="ARBA" id="ARBA00012493"/>
    </source>
</evidence>
<protein>
    <recommendedName>
        <fullName evidence="1">RNA-directed DNA polymerase</fullName>
        <ecNumber evidence="1">2.7.7.49</ecNumber>
    </recommendedName>
</protein>
<dbReference type="CDD" id="cd00303">
    <property type="entry name" value="retropepsin_like"/>
    <property type="match status" value="1"/>
</dbReference>
<evidence type="ECO:0000256" key="15">
    <source>
        <dbReference type="ARBA" id="ARBA00022932"/>
    </source>
</evidence>
<accession>A0A8H7C6X5</accession>
<feature type="region of interest" description="Disordered" evidence="18">
    <location>
        <begin position="1"/>
        <end position="132"/>
    </location>
</feature>
<keyword evidence="8" id="KW-0064">Aspartyl protease</keyword>
<keyword evidence="12" id="KW-0694">RNA-binding</keyword>
<dbReference type="InterPro" id="IPR056924">
    <property type="entry name" value="SH3_Tf2-1"/>
</dbReference>
<dbReference type="Gene3D" id="2.40.50.40">
    <property type="match status" value="1"/>
</dbReference>
<evidence type="ECO:0000256" key="18">
    <source>
        <dbReference type="SAM" id="MobiDB-lite"/>
    </source>
</evidence>
<keyword evidence="17" id="KW-0233">DNA recombination</keyword>
<dbReference type="InterPro" id="IPR000953">
    <property type="entry name" value="Chromo/chromo_shadow_dom"/>
</dbReference>